<name>A0A1M7RTR1_9RHOB</name>
<dbReference type="AlphaFoldDB" id="A0A1M7RTR1"/>
<feature type="region of interest" description="Disordered" evidence="1">
    <location>
        <begin position="22"/>
        <end position="46"/>
    </location>
</feature>
<dbReference type="EMBL" id="FRDL01000001">
    <property type="protein sequence ID" value="SHN49659.1"/>
    <property type="molecule type" value="Genomic_DNA"/>
</dbReference>
<reference evidence="2 3" key="1">
    <citation type="submission" date="2016-12" db="EMBL/GenBank/DDBJ databases">
        <authorList>
            <person name="Song W.-J."/>
            <person name="Kurnit D.M."/>
        </authorList>
    </citation>
    <scope>NUCLEOTIDE SEQUENCE [LARGE SCALE GENOMIC DNA]</scope>
    <source>
        <strain evidence="2 3">CGMCC 1.10808</strain>
    </source>
</reference>
<dbReference type="STRING" id="1189325.SAMN04488119_102388"/>
<dbReference type="RefSeq" id="WP_072745734.1">
    <property type="nucleotide sequence ID" value="NZ_FOHL01000002.1"/>
</dbReference>
<sequence>MLNIPRDTLAWIIAKAREVEVKDVDTSDGESDGDDPLGVLEDRGDDASAQELRSWIEDLDDEGRAELVALFWLGRGDGGPEDFPQLKRQALASATRSTADYLLGEPMMADLLEEGLEALGISASEVEDEI</sequence>
<evidence type="ECO:0000256" key="1">
    <source>
        <dbReference type="SAM" id="MobiDB-lite"/>
    </source>
</evidence>
<feature type="compositionally biased region" description="Acidic residues" evidence="1">
    <location>
        <begin position="26"/>
        <end position="35"/>
    </location>
</feature>
<evidence type="ECO:0008006" key="4">
    <source>
        <dbReference type="Google" id="ProtNLM"/>
    </source>
</evidence>
<evidence type="ECO:0000313" key="3">
    <source>
        <dbReference type="Proteomes" id="UP000184066"/>
    </source>
</evidence>
<organism evidence="2 3">
    <name type="scientific">Oceanicella actignis</name>
    <dbReference type="NCBI Taxonomy" id="1189325"/>
    <lineage>
        <taxon>Bacteria</taxon>
        <taxon>Pseudomonadati</taxon>
        <taxon>Pseudomonadota</taxon>
        <taxon>Alphaproteobacteria</taxon>
        <taxon>Rhodobacterales</taxon>
        <taxon>Paracoccaceae</taxon>
        <taxon>Oceanicella</taxon>
    </lineage>
</organism>
<dbReference type="OrthoDB" id="5641374at2"/>
<evidence type="ECO:0000313" key="2">
    <source>
        <dbReference type="EMBL" id="SHN49659.1"/>
    </source>
</evidence>
<proteinExistence type="predicted"/>
<accession>A0A1M7RTR1</accession>
<dbReference type="Proteomes" id="UP000184066">
    <property type="component" value="Unassembled WGS sequence"/>
</dbReference>
<dbReference type="InterPro" id="IPR022254">
    <property type="entry name" value="DUF3775"/>
</dbReference>
<gene>
    <name evidence="2" type="ORF">SAMN05216200_101130</name>
</gene>
<keyword evidence="3" id="KW-1185">Reference proteome</keyword>
<protein>
    <recommendedName>
        <fullName evidence="4">DUF3775 domain-containing protein</fullName>
    </recommendedName>
</protein>
<dbReference type="Pfam" id="PF12616">
    <property type="entry name" value="DUF3775"/>
    <property type="match status" value="1"/>
</dbReference>